<keyword evidence="5 9" id="KW-0560">Oxidoreductase</keyword>
<protein>
    <submittedName>
        <fullName evidence="9">Biotin/methionine sulfoxide reductase</fullName>
        <ecNumber evidence="9">1.-.-.-</ecNumber>
    </submittedName>
</protein>
<evidence type="ECO:0000256" key="4">
    <source>
        <dbReference type="ARBA" id="ARBA00022723"/>
    </source>
</evidence>
<dbReference type="InterPro" id="IPR050612">
    <property type="entry name" value="Prok_Mopterin_Oxidored"/>
</dbReference>
<reference evidence="9 10" key="1">
    <citation type="submission" date="2023-07" db="EMBL/GenBank/DDBJ databases">
        <title>Sorghum-associated microbial communities from plants grown in Nebraska, USA.</title>
        <authorList>
            <person name="Schachtman D."/>
        </authorList>
    </citation>
    <scope>NUCLEOTIDE SEQUENCE [LARGE SCALE GENOMIC DNA]</scope>
    <source>
        <strain evidence="9 10">DS1730</strain>
    </source>
</reference>
<proteinExistence type="inferred from homology"/>
<dbReference type="InterPro" id="IPR009010">
    <property type="entry name" value="Asp_de-COase-like_dom_sf"/>
</dbReference>
<dbReference type="Gene3D" id="2.40.40.20">
    <property type="match status" value="1"/>
</dbReference>
<sequence length="767" mass="84382">MSDHKTHSAHWGSFTAKWDGKHLNILPHPADPEPSPILGNLTNVLRHKARILKPAVRKSWLERGARSGIRNLSDTFVEMDWDEVLPIVAQTLADVRDQYGADKVFGGSYGWSSAGRFHHVQSQVHRFLNMAIGGYVRSVNSYSAGASSVILPHVMGPFEELSRRNVTWEQVEEHTDIVLAFGGMALKNSNIASGGITTHIERGSMEKAAARGCRFHLFSPLRDDFPPEAGAIWHPIKPGTDVAVMLGLCHTMLVSGLHDQDFLQSHCNGFDIFARYLEGCDDQQPKTAQWAANISGVAVETISELAREMSQKRSLVTVAHALQRARFGEQPVWAGLALAAMTGQIGLPGGGYNYALGAMGHTGRRVNAVPIPTLSQGKNGVENFIPVARICDMLFNPGGKYQYNGREMTYPEIRVIYWAGGNPFHHHQDLNRLRHAFAVPETIIVQENAWTPMARSADIVLPATMTLEREDIAAAATDPRLIAMRKLAPAAGQARDDYDIFSALSQLMGSADLFTEGRNAKQWMEYLYEPTRRALEEYGYDAPDFATFWERGEIALPSAPDDGGLLRAFRNDPVTKPLPTVSGKIELYSEKIAGFNYDDCPGHPVWLSPDEVPDQRYPLTLIANQPATRLHSQLDFGAYSQSSKIRGREPARMNPSDAKARNIRDGDIIRIFNERGACLAGVVVADGVMPGVVNLSTGAWFDPIDPLASIWECRHGNPNLVTRDVGTSKLAQGCCGQVTVVEVERFDGVLPPIQAYDPPVPTSQISQ</sequence>
<evidence type="ECO:0000313" key="10">
    <source>
        <dbReference type="Proteomes" id="UP001184614"/>
    </source>
</evidence>
<organism evidence="9 10">
    <name type="scientific">Brucella pseudogrignonensis</name>
    <dbReference type="NCBI Taxonomy" id="419475"/>
    <lineage>
        <taxon>Bacteria</taxon>
        <taxon>Pseudomonadati</taxon>
        <taxon>Pseudomonadota</taxon>
        <taxon>Alphaproteobacteria</taxon>
        <taxon>Hyphomicrobiales</taxon>
        <taxon>Brucellaceae</taxon>
        <taxon>Brucella/Ochrobactrum group</taxon>
        <taxon>Brucella</taxon>
    </lineage>
</organism>
<gene>
    <name evidence="9" type="ORF">J2782_003632</name>
</gene>
<dbReference type="Gene3D" id="3.90.55.10">
    <property type="entry name" value="Dimethylsulfoxide Reductase, domain 3"/>
    <property type="match status" value="1"/>
</dbReference>
<dbReference type="RefSeq" id="WP_310015012.1">
    <property type="nucleotide sequence ID" value="NZ_JAVDQT010000007.1"/>
</dbReference>
<keyword evidence="3" id="KW-0500">Molybdenum</keyword>
<evidence type="ECO:0000259" key="7">
    <source>
        <dbReference type="Pfam" id="PF01568"/>
    </source>
</evidence>
<evidence type="ECO:0000259" key="6">
    <source>
        <dbReference type="Pfam" id="PF00384"/>
    </source>
</evidence>
<dbReference type="GO" id="GO:0016491">
    <property type="term" value="F:oxidoreductase activity"/>
    <property type="evidence" value="ECO:0007669"/>
    <property type="project" value="UniProtKB-KW"/>
</dbReference>
<dbReference type="InterPro" id="IPR041954">
    <property type="entry name" value="CT_DMSOR/BSOR/TMAOR"/>
</dbReference>
<dbReference type="CDD" id="cd02793">
    <property type="entry name" value="MopB_CT_DMSOR-BSOR-TMAOR"/>
    <property type="match status" value="1"/>
</dbReference>
<dbReference type="EMBL" id="JAVDQT010000007">
    <property type="protein sequence ID" value="MDR6433886.1"/>
    <property type="molecule type" value="Genomic_DNA"/>
</dbReference>
<dbReference type="Pfam" id="PF00384">
    <property type="entry name" value="Molybdopterin"/>
    <property type="match status" value="1"/>
</dbReference>
<dbReference type="SUPFAM" id="SSF53706">
    <property type="entry name" value="Formate dehydrogenase/DMSO reductase, domains 1-3"/>
    <property type="match status" value="1"/>
</dbReference>
<evidence type="ECO:0000256" key="3">
    <source>
        <dbReference type="ARBA" id="ARBA00022505"/>
    </source>
</evidence>
<dbReference type="Pfam" id="PF18364">
    <property type="entry name" value="Molybdopterin_N"/>
    <property type="match status" value="1"/>
</dbReference>
<feature type="domain" description="Molybdopterin dinucleotide-binding" evidence="7">
    <location>
        <begin position="619"/>
        <end position="734"/>
    </location>
</feature>
<comment type="caution">
    <text evidence="9">The sequence shown here is derived from an EMBL/GenBank/DDBJ whole genome shotgun (WGS) entry which is preliminary data.</text>
</comment>
<dbReference type="SUPFAM" id="SSF50692">
    <property type="entry name" value="ADC-like"/>
    <property type="match status" value="1"/>
</dbReference>
<keyword evidence="4" id="KW-0479">Metal-binding</keyword>
<comment type="cofactor">
    <cofactor evidence="1">
        <name>Mo-bis(molybdopterin guanine dinucleotide)</name>
        <dbReference type="ChEBI" id="CHEBI:60539"/>
    </cofactor>
</comment>
<dbReference type="PANTHER" id="PTHR43742">
    <property type="entry name" value="TRIMETHYLAMINE-N-OXIDE REDUCTASE"/>
    <property type="match status" value="1"/>
</dbReference>
<keyword evidence="10" id="KW-1185">Reference proteome</keyword>
<evidence type="ECO:0000256" key="1">
    <source>
        <dbReference type="ARBA" id="ARBA00001942"/>
    </source>
</evidence>
<comment type="similarity">
    <text evidence="2">Belongs to the prokaryotic molybdopterin-containing oxidoreductase family.</text>
</comment>
<dbReference type="InterPro" id="IPR006657">
    <property type="entry name" value="MoPterin_dinucl-bd_dom"/>
</dbReference>
<dbReference type="Proteomes" id="UP001184614">
    <property type="component" value="Unassembled WGS sequence"/>
</dbReference>
<name>A0ABU1MCW3_9HYPH</name>
<accession>A0ABU1MCW3</accession>
<dbReference type="Gene3D" id="3.40.50.740">
    <property type="match status" value="1"/>
</dbReference>
<dbReference type="InterPro" id="IPR041460">
    <property type="entry name" value="Molybdopterin_N"/>
</dbReference>
<dbReference type="PANTHER" id="PTHR43742:SF10">
    <property type="entry name" value="TRIMETHYLAMINE-N-OXIDE REDUCTASE 2"/>
    <property type="match status" value="1"/>
</dbReference>
<evidence type="ECO:0000259" key="8">
    <source>
        <dbReference type="Pfam" id="PF18364"/>
    </source>
</evidence>
<feature type="domain" description="Molybdopterin oxidoreductase" evidence="6">
    <location>
        <begin position="50"/>
        <end position="506"/>
    </location>
</feature>
<dbReference type="InterPro" id="IPR006656">
    <property type="entry name" value="Mopterin_OxRdtase"/>
</dbReference>
<evidence type="ECO:0000256" key="5">
    <source>
        <dbReference type="ARBA" id="ARBA00023002"/>
    </source>
</evidence>
<evidence type="ECO:0000256" key="2">
    <source>
        <dbReference type="ARBA" id="ARBA00010312"/>
    </source>
</evidence>
<dbReference type="Pfam" id="PF01568">
    <property type="entry name" value="Molydop_binding"/>
    <property type="match status" value="1"/>
</dbReference>
<dbReference type="Gene3D" id="3.40.228.10">
    <property type="entry name" value="Dimethylsulfoxide Reductase, domain 2"/>
    <property type="match status" value="1"/>
</dbReference>
<dbReference type="EC" id="1.-.-.-" evidence="9"/>
<evidence type="ECO:0000313" key="9">
    <source>
        <dbReference type="EMBL" id="MDR6433886.1"/>
    </source>
</evidence>
<feature type="domain" description="Molybdopterin oxidoreductase N-terminal" evidence="8">
    <location>
        <begin position="7"/>
        <end position="43"/>
    </location>
</feature>